<feature type="transmembrane region" description="Helical" evidence="5">
    <location>
        <begin position="198"/>
        <end position="219"/>
    </location>
</feature>
<evidence type="ECO:0000313" key="8">
    <source>
        <dbReference type="Proteomes" id="UP000593594"/>
    </source>
</evidence>
<feature type="region of interest" description="Disordered" evidence="4">
    <location>
        <begin position="406"/>
        <end position="430"/>
    </location>
</feature>
<dbReference type="InterPro" id="IPR047200">
    <property type="entry name" value="MFS_YcaD-like"/>
</dbReference>
<reference evidence="7 8" key="1">
    <citation type="submission" date="2020-06" db="EMBL/GenBank/DDBJ databases">
        <title>Genome sequence of 2 isolates from Red Sea Mangroves.</title>
        <authorList>
            <person name="Sefrji F."/>
            <person name="Michoud G."/>
            <person name="Merlino G."/>
            <person name="Daffonchio D."/>
        </authorList>
    </citation>
    <scope>NUCLEOTIDE SEQUENCE [LARGE SCALE GENOMIC DNA]</scope>
    <source>
        <strain evidence="7 8">R1DC25</strain>
    </source>
</reference>
<proteinExistence type="predicted"/>
<dbReference type="SUPFAM" id="SSF103473">
    <property type="entry name" value="MFS general substrate transporter"/>
    <property type="match status" value="1"/>
</dbReference>
<dbReference type="Pfam" id="PF07690">
    <property type="entry name" value="MFS_1"/>
    <property type="match status" value="1"/>
</dbReference>
<dbReference type="AlphaFoldDB" id="A0A7S8HDE7"/>
<feature type="transmembrane region" description="Helical" evidence="5">
    <location>
        <begin position="263"/>
        <end position="283"/>
    </location>
</feature>
<protein>
    <submittedName>
        <fullName evidence="7">MFS transporter</fullName>
    </submittedName>
</protein>
<evidence type="ECO:0000313" key="7">
    <source>
        <dbReference type="EMBL" id="QPC44727.1"/>
    </source>
</evidence>
<dbReference type="RefSeq" id="WP_213162096.1">
    <property type="nucleotide sequence ID" value="NZ_CP058214.1"/>
</dbReference>
<dbReference type="Gene3D" id="1.20.1250.20">
    <property type="entry name" value="MFS general substrate transporter like domains"/>
    <property type="match status" value="2"/>
</dbReference>
<dbReference type="KEGG" id="kmn:HW532_19700"/>
<feature type="compositionally biased region" description="Basic residues" evidence="4">
    <location>
        <begin position="406"/>
        <end position="416"/>
    </location>
</feature>
<keyword evidence="1 5" id="KW-0812">Transmembrane</keyword>
<dbReference type="GO" id="GO:0005886">
    <property type="term" value="C:plasma membrane"/>
    <property type="evidence" value="ECO:0007669"/>
    <property type="project" value="TreeGrafter"/>
</dbReference>
<feature type="transmembrane region" description="Helical" evidence="5">
    <location>
        <begin position="155"/>
        <end position="177"/>
    </location>
</feature>
<feature type="transmembrane region" description="Helical" evidence="5">
    <location>
        <begin position="130"/>
        <end position="149"/>
    </location>
</feature>
<dbReference type="PROSITE" id="PS50850">
    <property type="entry name" value="MFS"/>
    <property type="match status" value="1"/>
</dbReference>
<evidence type="ECO:0000256" key="1">
    <source>
        <dbReference type="ARBA" id="ARBA00022692"/>
    </source>
</evidence>
<feature type="transmembrane region" description="Helical" evidence="5">
    <location>
        <begin position="355"/>
        <end position="375"/>
    </location>
</feature>
<gene>
    <name evidence="7" type="ORF">HW532_19700</name>
</gene>
<dbReference type="Proteomes" id="UP000593594">
    <property type="component" value="Chromosome"/>
</dbReference>
<accession>A0A7S8HDE7</accession>
<dbReference type="PANTHER" id="PTHR23521">
    <property type="entry name" value="TRANSPORTER MFS SUPERFAMILY"/>
    <property type="match status" value="1"/>
</dbReference>
<feature type="transmembrane region" description="Helical" evidence="5">
    <location>
        <begin position="40"/>
        <end position="60"/>
    </location>
</feature>
<dbReference type="InterPro" id="IPR020846">
    <property type="entry name" value="MFS_dom"/>
</dbReference>
<feature type="domain" description="Major facilitator superfamily (MFS) profile" evidence="6">
    <location>
        <begin position="198"/>
        <end position="430"/>
    </location>
</feature>
<dbReference type="PANTHER" id="PTHR23521:SF3">
    <property type="entry name" value="MFS TRANSPORTER"/>
    <property type="match status" value="1"/>
</dbReference>
<dbReference type="GO" id="GO:0022857">
    <property type="term" value="F:transmembrane transporter activity"/>
    <property type="evidence" value="ECO:0007669"/>
    <property type="project" value="InterPro"/>
</dbReference>
<evidence type="ECO:0000256" key="2">
    <source>
        <dbReference type="ARBA" id="ARBA00022989"/>
    </source>
</evidence>
<evidence type="ECO:0000256" key="3">
    <source>
        <dbReference type="ARBA" id="ARBA00023136"/>
    </source>
</evidence>
<keyword evidence="3 5" id="KW-0472">Membrane</keyword>
<organism evidence="7 8">
    <name type="scientific">Kaustia mangrovi</name>
    <dbReference type="NCBI Taxonomy" id="2593653"/>
    <lineage>
        <taxon>Bacteria</taxon>
        <taxon>Pseudomonadati</taxon>
        <taxon>Pseudomonadota</taxon>
        <taxon>Alphaproteobacteria</taxon>
        <taxon>Hyphomicrobiales</taxon>
        <taxon>Parvibaculaceae</taxon>
        <taxon>Kaustia</taxon>
    </lineage>
</organism>
<evidence type="ECO:0000259" key="6">
    <source>
        <dbReference type="PROSITE" id="PS50850"/>
    </source>
</evidence>
<evidence type="ECO:0000256" key="4">
    <source>
        <dbReference type="SAM" id="MobiDB-lite"/>
    </source>
</evidence>
<feature type="transmembrane region" description="Helical" evidence="5">
    <location>
        <begin position="231"/>
        <end position="251"/>
    </location>
</feature>
<sequence length="430" mass="45553">MIALGPLLPLFAAAGILLAGNGLQGTFITLRAAMEGFPPWAIGLMGTTYYAGFITACIYGPRLIKAVGHIRVFAALAALAAAGTLALVLIVDAYAWMAIRYLMGFCFAGLFTVVESWLNENARNQDRGRLLSVYRLVDLGAVTGGQFLLPVYGAGGFALFAITAIMFCISLVPVSLSNRSRPKAPESFRFDLGAIWRIAPLACIGCFTIGLTNSAFRLIGPLYAEKIGLDVTGVALFMSAGIVGGATLQFPFGLLSDRASRRVALGVATAGATFAGLFLSLVADGSPALTYAGALLFGAFAMPLYSLSAAHANDRAEPGQYVLIAAGLMFFFSLGAMAGPSIASLVIELFGARALFLYTSVVHGLLVVVTLWRIATRPGVPAQRRTRFVTLLRTSPMIFRLARRANHNRSGHKRDGRKQATMGAAPERDA</sequence>
<dbReference type="InterPro" id="IPR011701">
    <property type="entry name" value="MFS"/>
</dbReference>
<keyword evidence="2 5" id="KW-1133">Transmembrane helix</keyword>
<feature type="transmembrane region" description="Helical" evidence="5">
    <location>
        <begin position="321"/>
        <end position="343"/>
    </location>
</feature>
<dbReference type="EMBL" id="CP058214">
    <property type="protein sequence ID" value="QPC44727.1"/>
    <property type="molecule type" value="Genomic_DNA"/>
</dbReference>
<name>A0A7S8HDE7_9HYPH</name>
<dbReference type="CDD" id="cd17477">
    <property type="entry name" value="MFS_YcaD_like"/>
    <property type="match status" value="1"/>
</dbReference>
<feature type="transmembrane region" description="Helical" evidence="5">
    <location>
        <begin position="72"/>
        <end position="91"/>
    </location>
</feature>
<feature type="transmembrane region" description="Helical" evidence="5">
    <location>
        <begin position="97"/>
        <end position="118"/>
    </location>
</feature>
<keyword evidence="8" id="KW-1185">Reference proteome</keyword>
<feature type="transmembrane region" description="Helical" evidence="5">
    <location>
        <begin position="289"/>
        <end position="309"/>
    </location>
</feature>
<evidence type="ECO:0000256" key="5">
    <source>
        <dbReference type="SAM" id="Phobius"/>
    </source>
</evidence>
<dbReference type="InterPro" id="IPR036259">
    <property type="entry name" value="MFS_trans_sf"/>
</dbReference>